<dbReference type="PATRIC" id="fig|626937.4.peg.800"/>
<dbReference type="Pfam" id="PF13692">
    <property type="entry name" value="Glyco_trans_1_4"/>
    <property type="match status" value="1"/>
</dbReference>
<protein>
    <recommendedName>
        <fullName evidence="3">Glycosyltransferase, group 1 family protein</fullName>
    </recommendedName>
</protein>
<organism evidence="1 2">
    <name type="scientific">Christensenella minuta</name>
    <dbReference type="NCBI Taxonomy" id="626937"/>
    <lineage>
        <taxon>Bacteria</taxon>
        <taxon>Bacillati</taxon>
        <taxon>Bacillota</taxon>
        <taxon>Clostridia</taxon>
        <taxon>Christensenellales</taxon>
        <taxon>Christensenellaceae</taxon>
        <taxon>Christensenella</taxon>
    </lineage>
</organism>
<evidence type="ECO:0000313" key="2">
    <source>
        <dbReference type="Proteomes" id="UP000070366"/>
    </source>
</evidence>
<evidence type="ECO:0008006" key="3">
    <source>
        <dbReference type="Google" id="ProtNLM"/>
    </source>
</evidence>
<accession>A0A136Q611</accession>
<keyword evidence="2" id="KW-1185">Reference proteome</keyword>
<dbReference type="SUPFAM" id="SSF53756">
    <property type="entry name" value="UDP-Glycosyltransferase/glycogen phosphorylase"/>
    <property type="match status" value="1"/>
</dbReference>
<comment type="caution">
    <text evidence="1">The sequence shown here is derived from an EMBL/GenBank/DDBJ whole genome shotgun (WGS) entry which is preliminary data.</text>
</comment>
<dbReference type="EMBL" id="LSZW01000047">
    <property type="protein sequence ID" value="KXK66079.1"/>
    <property type="molecule type" value="Genomic_DNA"/>
</dbReference>
<dbReference type="AlphaFoldDB" id="A0A136Q611"/>
<proteinExistence type="predicted"/>
<reference evidence="2" key="1">
    <citation type="submission" date="2016-02" db="EMBL/GenBank/DDBJ databases">
        <authorList>
            <person name="Mitreva M."/>
            <person name="Pepin K.H."/>
            <person name="Mihindukulasuriya K.A."/>
            <person name="Fulton R."/>
            <person name="Fronick C."/>
            <person name="O'Laughlin M."/>
            <person name="Miner T."/>
            <person name="Herter B."/>
            <person name="Rosa B.A."/>
            <person name="Cordes M."/>
            <person name="Tomlinson C."/>
            <person name="Wollam A."/>
            <person name="Palsikar V.B."/>
            <person name="Mardis E.R."/>
            <person name="Wilson R.K."/>
        </authorList>
    </citation>
    <scope>NUCLEOTIDE SEQUENCE [LARGE SCALE GENOMIC DNA]</scope>
    <source>
        <strain evidence="2">DSM 22607</strain>
    </source>
</reference>
<gene>
    <name evidence="1" type="ORF">HMPREF3293_00814</name>
</gene>
<dbReference type="STRING" id="626937.HMPREF3293_00814"/>
<sequence>MGKIGKRIDDFYDNAETLYELLVADQQILEEKQNILDIKCIEIGKKEQEIELLKNTAQEFGAKLNEIYLSHGYRALQKYYNLSQKNKITRAFSKGIHRCLNRIFHAPAGPPLAEKREIEKQSSIFQDKQNQKTFDIIFLAMIDWTYRFQRPQHLAKGLAQKGYRVYFINPTFLGRNRKQKGNLVSVTFENEMPNINGLSNSKDLFDIMSKVEALVKMEGIKNAIVISEYPTWAPVCHRLKKRYGFPVAFDYLDDVRDFTHLEHSELLNECFDQMFEISDLVFASSSYLFDKAERQNSNCLLLRNGTEFAHFYQAYEKREQSERPVVGYYGEISNWFDDRLMVYAAKNLPEYDFVLIGNHTYGHVEELEKLSNVKLLGEKPYGELPGYLKSFDVAVIPFDASRDLIKATNPVKFYEYLSAGKKIVATEIPELMPYRNEYALLSNEPSRFVGYLKECIEGRDGLKGEEERLCFARKNDWTNRVEILGCELEKLQSLSHH</sequence>
<dbReference type="Gene3D" id="3.40.50.2000">
    <property type="entry name" value="Glycogen Phosphorylase B"/>
    <property type="match status" value="1"/>
</dbReference>
<name>A0A136Q611_9FIRM</name>
<evidence type="ECO:0000313" key="1">
    <source>
        <dbReference type="EMBL" id="KXK66079.1"/>
    </source>
</evidence>
<dbReference type="RefSeq" id="WP_066520086.1">
    <property type="nucleotide sequence ID" value="NZ_CABMOF010000003.1"/>
</dbReference>
<dbReference type="KEGG" id="cmiu:B1H56_01110"/>
<dbReference type="Proteomes" id="UP000070366">
    <property type="component" value="Unassembled WGS sequence"/>
</dbReference>
<dbReference type="OrthoDB" id="9816564at2"/>